<reference evidence="12 13" key="5">
    <citation type="journal article" date="2010" name="Appl. Environ. Microbiol.">
        <title>phrR-like gene praR of Azorhizobium caulinodans ORS571 is essential for symbiosis with Sesbania rostrata and is involved in expression of reb genes.</title>
        <authorList>
            <person name="Akiba N."/>
            <person name="Aono T."/>
            <person name="Toyazaki H."/>
            <person name="Sato S."/>
            <person name="Oyaizu H."/>
        </authorList>
    </citation>
    <scope>NUCLEOTIDE SEQUENCE [LARGE SCALE GENOMIC DNA]</scope>
    <source>
        <strain evidence="13">ATCC 43989 / DSM 5975 / JCM 20966 / LMG 6465 / NBRC 14845 / NCIMB 13405 / ORS 571</strain>
    </source>
</reference>
<feature type="transmembrane region" description="Helical" evidence="9">
    <location>
        <begin position="39"/>
        <end position="60"/>
    </location>
</feature>
<feature type="transmembrane region" description="Helical" evidence="9">
    <location>
        <begin position="72"/>
        <end position="93"/>
    </location>
</feature>
<dbReference type="Proteomes" id="UP000000270">
    <property type="component" value="Chromosome"/>
</dbReference>
<dbReference type="FunFam" id="3.40.50.300:FF:000218">
    <property type="entry name" value="Multidrug ABC transporter ATP-binding protein"/>
    <property type="match status" value="1"/>
</dbReference>
<dbReference type="HOGENOM" id="CLU_000604_84_3_5"/>
<proteinExistence type="inferred from homology"/>
<reference evidence="12 13" key="3">
    <citation type="journal article" date="2008" name="BMC Genomics">
        <title>The genome of the versatile nitrogen fixer Azorhizobium caulinodans ORS571.</title>
        <authorList>
            <person name="Lee KB."/>
            <person name="Backer P.D."/>
            <person name="Aono T."/>
            <person name="Liu CT."/>
            <person name="Suzuki S."/>
            <person name="Suzuki T."/>
            <person name="Kaneko T."/>
            <person name="Yamada M."/>
            <person name="Tabata S."/>
            <person name="Kupfer D.M."/>
            <person name="Najar F.Z."/>
            <person name="Wiley G.B."/>
            <person name="Roe B."/>
            <person name="Binnewies T.T."/>
            <person name="Ussery D.W."/>
            <person name="D'Haeze W."/>
            <person name="Herder J.D."/>
            <person name="Gevers D."/>
            <person name="Vereecke D."/>
            <person name="Holsters M."/>
            <person name="Oyaizu H."/>
        </authorList>
    </citation>
    <scope>NUCLEOTIDE SEQUENCE [LARGE SCALE GENOMIC DNA]</scope>
    <source>
        <strain evidence="13">ATCC 43989 / DSM 5975 / JCM 20966 / LMG 6465 / NBRC 14845 / NCIMB 13405 / ORS 571</strain>
    </source>
</reference>
<comment type="similarity">
    <text evidence="2">Belongs to the ABC transporter superfamily.</text>
</comment>
<feature type="domain" description="ABC transmembrane type-1" evidence="11">
    <location>
        <begin position="40"/>
        <end position="322"/>
    </location>
</feature>
<dbReference type="PANTHER" id="PTHR24221">
    <property type="entry name" value="ATP-BINDING CASSETTE SUB-FAMILY B"/>
    <property type="match status" value="1"/>
</dbReference>
<keyword evidence="3 9" id="KW-0812">Transmembrane</keyword>
<evidence type="ECO:0000259" key="10">
    <source>
        <dbReference type="PROSITE" id="PS50893"/>
    </source>
</evidence>
<sequence length="613" mass="66731">MFMSFQPLDRLRASMDKSESFSVLRRLFLADGRRHWKGYATAFAFMGLMAFSTAGMAWLMRDAVNTIFVTPTFWGVWMVALGVMGLSLVKGVSAYGQNVTMARVGNRIVADNQKKVFDHLLGQDISYFAARHTADISMRLQNGANSARDALNLVITSIGRDALSLVSLVSVAVVQDPSLALVAVVLMPAAVIGTRKLIKKAKSIFRKEFASGVKLSSITLEVIQGMRTVKAYGLEETMRGRVHTYVNDVERAANKLVRTQAKSSPLMETLGGFAIGGVILYAGYNVMFVGKSPGEFFSVLTALLLAYEPAKRLARFHVDLTAHVIGAHMLFEMLDLPAAETDDAARPSLPAGAGRVAFEDVVFGYRPGEPVLRGFNFVAEPGQTTALVGPSGGGKTTVINLIERFYSPASGVVSIDGNDVTQFNRHSVRALTALVSQDVYLFSGTVRENIGFGREGASEDEIIAAAKAAYAHDFIMGFENGYDTHVGEHGAQLSGGQRQRIAIARAFLKNAPILLLDEATAALDSESEAEVQKALQKLQASRTTIVIAHRLQTVVRADRICVVEHGQIAESGRHDELMARRGRYYNFYQVQFAHEHEQDAAGEVQAEEARLTA</sequence>
<dbReference type="InterPro" id="IPR017871">
    <property type="entry name" value="ABC_transporter-like_CS"/>
</dbReference>
<dbReference type="Pfam" id="PF00664">
    <property type="entry name" value="ABC_membrane"/>
    <property type="match status" value="1"/>
</dbReference>
<dbReference type="eggNOG" id="COG1132">
    <property type="taxonomic scope" value="Bacteria"/>
</dbReference>
<dbReference type="SUPFAM" id="SSF52540">
    <property type="entry name" value="P-loop containing nucleoside triphosphate hydrolases"/>
    <property type="match status" value="1"/>
</dbReference>
<evidence type="ECO:0000256" key="3">
    <source>
        <dbReference type="ARBA" id="ARBA00022692"/>
    </source>
</evidence>
<dbReference type="GO" id="GO:0034040">
    <property type="term" value="F:ATPase-coupled lipid transmembrane transporter activity"/>
    <property type="evidence" value="ECO:0007669"/>
    <property type="project" value="TreeGrafter"/>
</dbReference>
<dbReference type="STRING" id="438753.AZC_2820"/>
<keyword evidence="7 9" id="KW-0472">Membrane</keyword>
<dbReference type="InterPro" id="IPR036640">
    <property type="entry name" value="ABC1_TM_sf"/>
</dbReference>
<keyword evidence="13" id="KW-1185">Reference proteome</keyword>
<evidence type="ECO:0000256" key="9">
    <source>
        <dbReference type="SAM" id="Phobius"/>
    </source>
</evidence>
<feature type="transmembrane region" description="Helical" evidence="9">
    <location>
        <begin position="265"/>
        <end position="284"/>
    </location>
</feature>
<reference evidence="12 13" key="4">
    <citation type="journal article" date="2009" name="Appl. Environ. Microbiol.">
        <title>Comparative genome-wide transcriptional profiling of Azorhizobium caulinodans ORS571 grown under free-living and symbiotic conditions.</title>
        <authorList>
            <person name="Tsukada S."/>
            <person name="Aono T."/>
            <person name="Akiba N."/>
            <person name="Lee KB."/>
            <person name="Liu CT."/>
            <person name="Toyazaki H."/>
            <person name="Oyaizu H."/>
        </authorList>
    </citation>
    <scope>NUCLEOTIDE SEQUENCE [LARGE SCALE GENOMIC DNA]</scope>
    <source>
        <strain evidence="13">ATCC 43989 / DSM 5975 / JCM 20966 / LMG 6465 / NBRC 14845 / NCIMB 13405 / ORS 571</strain>
    </source>
</reference>
<reference evidence="13" key="2">
    <citation type="submission" date="2007-04" db="EMBL/GenBank/DDBJ databases">
        <title>Complete genome sequence of the nitrogen-fixing bacterium Azorhizobium caulinodans ORS571.</title>
        <authorList>
            <person name="Lee K.B."/>
            <person name="Backer P.D."/>
            <person name="Aono T."/>
            <person name="Liu C.T."/>
            <person name="Suzuki S."/>
            <person name="Suzuki T."/>
            <person name="Kaneko T."/>
            <person name="Yamada M."/>
            <person name="Tabata S."/>
            <person name="Kupfer D.M."/>
            <person name="Najar F.Z."/>
            <person name="Wiley G.B."/>
            <person name="Roe B."/>
            <person name="Binnewies T."/>
            <person name="Ussery D."/>
            <person name="Vereecke D."/>
            <person name="Gevers D."/>
            <person name="Holsters M."/>
            <person name="Oyaizu H."/>
        </authorList>
    </citation>
    <scope>NUCLEOTIDE SEQUENCE [LARGE SCALE GENOMIC DNA]</scope>
    <source>
        <strain evidence="13">ATCC 43989 / DSM 5975 / JCM 20966 / LMG 6465 / NBRC 14845 / NCIMB 13405 / ORS 571</strain>
    </source>
</reference>
<name>A8I9Q8_AZOC5</name>
<evidence type="ECO:0000256" key="1">
    <source>
        <dbReference type="ARBA" id="ARBA00004651"/>
    </source>
</evidence>
<organism evidence="12 13">
    <name type="scientific">Azorhizobium caulinodans (strain ATCC 43989 / DSM 5975 / JCM 20966 / LMG 6465 / NBRC 14845 / NCIMB 13405 / ORS 571)</name>
    <dbReference type="NCBI Taxonomy" id="438753"/>
    <lineage>
        <taxon>Bacteria</taxon>
        <taxon>Pseudomonadati</taxon>
        <taxon>Pseudomonadota</taxon>
        <taxon>Alphaproteobacteria</taxon>
        <taxon>Hyphomicrobiales</taxon>
        <taxon>Xanthobacteraceae</taxon>
        <taxon>Azorhizobium</taxon>
    </lineage>
</organism>
<evidence type="ECO:0000256" key="6">
    <source>
        <dbReference type="ARBA" id="ARBA00022989"/>
    </source>
</evidence>
<keyword evidence="5" id="KW-0067">ATP-binding</keyword>
<accession>A8I9Q8</accession>
<dbReference type="PROSITE" id="PS50893">
    <property type="entry name" value="ABC_TRANSPORTER_2"/>
    <property type="match status" value="1"/>
</dbReference>
<keyword evidence="6 9" id="KW-1133">Transmembrane helix</keyword>
<evidence type="ECO:0000256" key="8">
    <source>
        <dbReference type="ARBA" id="ARBA00024725"/>
    </source>
</evidence>
<comment type="subcellular location">
    <subcellularLocation>
        <location evidence="1">Cell membrane</location>
        <topology evidence="1">Multi-pass membrane protein</topology>
    </subcellularLocation>
</comment>
<dbReference type="SUPFAM" id="SSF90123">
    <property type="entry name" value="ABC transporter transmembrane region"/>
    <property type="match status" value="1"/>
</dbReference>
<evidence type="ECO:0000256" key="4">
    <source>
        <dbReference type="ARBA" id="ARBA00022741"/>
    </source>
</evidence>
<dbReference type="AlphaFoldDB" id="A8I9Q8"/>
<dbReference type="InterPro" id="IPR039421">
    <property type="entry name" value="Type_1_exporter"/>
</dbReference>
<feature type="domain" description="ABC transporter" evidence="10">
    <location>
        <begin position="356"/>
        <end position="590"/>
    </location>
</feature>
<dbReference type="PROSITE" id="PS50929">
    <property type="entry name" value="ABC_TM1F"/>
    <property type="match status" value="1"/>
</dbReference>
<feature type="transmembrane region" description="Helical" evidence="9">
    <location>
        <begin position="179"/>
        <end position="198"/>
    </location>
</feature>
<dbReference type="EMBL" id="AP009384">
    <property type="protein sequence ID" value="BAF88818.1"/>
    <property type="molecule type" value="Genomic_DNA"/>
</dbReference>
<dbReference type="KEGG" id="azc:AZC_2820"/>
<dbReference type="Gene3D" id="1.20.1560.10">
    <property type="entry name" value="ABC transporter type 1, transmembrane domain"/>
    <property type="match status" value="1"/>
</dbReference>
<dbReference type="Pfam" id="PF00005">
    <property type="entry name" value="ABC_tran"/>
    <property type="match status" value="1"/>
</dbReference>
<reference evidence="12 13" key="1">
    <citation type="journal article" date="2007" name="Appl. Environ. Microbiol.">
        <title>Rhizobial factors required for stem nodule maturation and maintenance in Sesbania rostrata-Azorhizobium caulinodans ORS571 symbiosis.</title>
        <authorList>
            <person name="Suzuki S."/>
            <person name="Aono T."/>
            <person name="Lee KB."/>
            <person name="Suzuki T."/>
            <person name="Liu CT."/>
            <person name="Miwa H."/>
            <person name="Wakao S."/>
            <person name="Iki T."/>
            <person name="Oyaizu H."/>
        </authorList>
    </citation>
    <scope>NUCLEOTIDE SEQUENCE [LARGE SCALE GENOMIC DNA]</scope>
    <source>
        <strain evidence="13">ATCC 43989 / DSM 5975 / JCM 20966 / LMG 6465 / NBRC 14845 / NCIMB 13405 / ORS 571</strain>
    </source>
</reference>
<dbReference type="InterPro" id="IPR003439">
    <property type="entry name" value="ABC_transporter-like_ATP-bd"/>
</dbReference>
<dbReference type="SMART" id="SM00382">
    <property type="entry name" value="AAA"/>
    <property type="match status" value="1"/>
</dbReference>
<dbReference type="PROSITE" id="PS00211">
    <property type="entry name" value="ABC_TRANSPORTER_1"/>
    <property type="match status" value="1"/>
</dbReference>
<comment type="function">
    <text evidence="8">Part of an ABC transporter complex. Transmembrane domains (TMD) form a pore in the inner membrane and the ATP-binding domain (NBD) is responsible for energy generation.</text>
</comment>
<evidence type="ECO:0000256" key="2">
    <source>
        <dbReference type="ARBA" id="ARBA00005417"/>
    </source>
</evidence>
<dbReference type="PANTHER" id="PTHR24221:SF654">
    <property type="entry name" value="ATP-BINDING CASSETTE SUB-FAMILY B MEMBER 6"/>
    <property type="match status" value="1"/>
</dbReference>
<protein>
    <submittedName>
        <fullName evidence="12">ABC transporter</fullName>
    </submittedName>
</protein>
<dbReference type="InterPro" id="IPR003593">
    <property type="entry name" value="AAA+_ATPase"/>
</dbReference>
<evidence type="ECO:0000313" key="12">
    <source>
        <dbReference type="EMBL" id="BAF88818.1"/>
    </source>
</evidence>
<dbReference type="GO" id="GO:0005524">
    <property type="term" value="F:ATP binding"/>
    <property type="evidence" value="ECO:0007669"/>
    <property type="project" value="UniProtKB-KW"/>
</dbReference>
<dbReference type="Gene3D" id="3.40.50.300">
    <property type="entry name" value="P-loop containing nucleotide triphosphate hydrolases"/>
    <property type="match status" value="1"/>
</dbReference>
<evidence type="ECO:0000256" key="5">
    <source>
        <dbReference type="ARBA" id="ARBA00022840"/>
    </source>
</evidence>
<dbReference type="GO" id="GO:0016887">
    <property type="term" value="F:ATP hydrolysis activity"/>
    <property type="evidence" value="ECO:0007669"/>
    <property type="project" value="InterPro"/>
</dbReference>
<keyword evidence="4" id="KW-0547">Nucleotide-binding</keyword>
<dbReference type="InterPro" id="IPR011527">
    <property type="entry name" value="ABC1_TM_dom"/>
</dbReference>
<gene>
    <name evidence="12" type="ordered locus">AZC_2820</name>
</gene>
<evidence type="ECO:0000259" key="11">
    <source>
        <dbReference type="PROSITE" id="PS50929"/>
    </source>
</evidence>
<evidence type="ECO:0000256" key="7">
    <source>
        <dbReference type="ARBA" id="ARBA00023136"/>
    </source>
</evidence>
<dbReference type="GO" id="GO:0140359">
    <property type="term" value="F:ABC-type transporter activity"/>
    <property type="evidence" value="ECO:0007669"/>
    <property type="project" value="InterPro"/>
</dbReference>
<dbReference type="GO" id="GO:0005886">
    <property type="term" value="C:plasma membrane"/>
    <property type="evidence" value="ECO:0007669"/>
    <property type="project" value="UniProtKB-SubCell"/>
</dbReference>
<dbReference type="InterPro" id="IPR027417">
    <property type="entry name" value="P-loop_NTPase"/>
</dbReference>
<evidence type="ECO:0000313" key="13">
    <source>
        <dbReference type="Proteomes" id="UP000000270"/>
    </source>
</evidence>
<dbReference type="CDD" id="cd18552">
    <property type="entry name" value="ABC_6TM_MsbA_like"/>
    <property type="match status" value="1"/>
</dbReference>
<reference evidence="12 13" key="6">
    <citation type="journal article" date="2011" name="Appl. Environ. Microbiol.">
        <title>Involvement of the azorhizobial chromosome partition gene (parA) in the onset of bacteroid differentiation during Sesbania rostrata stem nodule development.</title>
        <authorList>
            <person name="Liu CT."/>
            <person name="Lee KB."/>
            <person name="Wang YS."/>
            <person name="Peng MH."/>
            <person name="Lee KT."/>
            <person name="Suzuki S."/>
            <person name="Suzuki T."/>
            <person name="Oyaizu H."/>
        </authorList>
    </citation>
    <scope>NUCLEOTIDE SEQUENCE [LARGE SCALE GENOMIC DNA]</scope>
    <source>
        <strain evidence="13">ATCC 43989 / DSM 5975 / JCM 20966 / LMG 6465 / NBRC 14845 / NCIMB 13405 / ORS 571</strain>
    </source>
</reference>